<sequence>MSETESNIKLSWLLVSQFVSWDFCRYMKGKSDNREPDVLTFFRNVVVERTEKAASDVTKHEIIARFLMEVSTIRTLSRMPLIHKLSKSVIEKCPELETVVADLLRKLEWLLETLEEDKYPGMQEEILSRISCEVNKFNIEASKNLPLPKLLEIIQTWLQLQFQAQVLAIKLRNVENVELYRKVVDCLHQEKVTSEEAKIIARTLYEDKKLKRLVLSFDAETEADSQSQNQSTSSFQVLEQHPFPNECLKVPSEVNLPNPMAEFNPANVTQSFTFEPNYSPPVPNNQKQKVSTLEESFNPSSPEEAIEPVEQLKKNDAAQDLVILNPTVSYSIKPSGSQFKIQKEESLEQVPSLNPKSSSGSDSDITPATFVSKKKRRWKKFLKQIECEEAFSDEEDYVPTIMKDKEPAHRKEELGNGHTHNFFVDNNDSDTSDCDKDPDIRFLTPTMFKPDYVAPDKAPEVMLLSDYGSHSSSITTNPTSTQDTDPLFIPVAPRRSSERLLKSQTQALGEIKPQKPSVKNKQLPRNPVNPRQMTLRRFGFAANDAGNQNSSQQNMEASNKKFKLFNHDRIAANESSLFQINTKRKKQYPKQKFENLGSKRHCNECRKTFKTSTELKKHVFIEHTFVDLSD</sequence>
<keyword evidence="1" id="KW-0862">Zinc</keyword>
<keyword evidence="1" id="KW-0863">Zinc-finger</keyword>
<feature type="region of interest" description="Disordered" evidence="2">
    <location>
        <begin position="507"/>
        <end position="529"/>
    </location>
</feature>
<dbReference type="EMBL" id="BMAO01016892">
    <property type="protein sequence ID" value="GFR12002.1"/>
    <property type="molecule type" value="Genomic_DNA"/>
</dbReference>
<feature type="domain" description="C2H2-type" evidence="3">
    <location>
        <begin position="600"/>
        <end position="624"/>
    </location>
</feature>
<accession>A0A8X6GVK8</accession>
<name>A0A8X6GVK8_TRICU</name>
<feature type="region of interest" description="Disordered" evidence="2">
    <location>
        <begin position="342"/>
        <end position="367"/>
    </location>
</feature>
<dbReference type="Proteomes" id="UP000887116">
    <property type="component" value="Unassembled WGS sequence"/>
</dbReference>
<proteinExistence type="predicted"/>
<feature type="compositionally biased region" description="Polar residues" evidence="2">
    <location>
        <begin position="349"/>
        <end position="366"/>
    </location>
</feature>
<dbReference type="InterPro" id="IPR013087">
    <property type="entry name" value="Znf_C2H2_type"/>
</dbReference>
<dbReference type="OrthoDB" id="6419713at2759"/>
<protein>
    <submittedName>
        <fullName evidence="4">C2H2-type domain-containing protein</fullName>
    </submittedName>
</protein>
<evidence type="ECO:0000256" key="1">
    <source>
        <dbReference type="PROSITE-ProRule" id="PRU00042"/>
    </source>
</evidence>
<dbReference type="GO" id="GO:0008270">
    <property type="term" value="F:zinc ion binding"/>
    <property type="evidence" value="ECO:0007669"/>
    <property type="project" value="UniProtKB-KW"/>
</dbReference>
<organism evidence="4 5">
    <name type="scientific">Trichonephila clavata</name>
    <name type="common">Joro spider</name>
    <name type="synonym">Nephila clavata</name>
    <dbReference type="NCBI Taxonomy" id="2740835"/>
    <lineage>
        <taxon>Eukaryota</taxon>
        <taxon>Metazoa</taxon>
        <taxon>Ecdysozoa</taxon>
        <taxon>Arthropoda</taxon>
        <taxon>Chelicerata</taxon>
        <taxon>Arachnida</taxon>
        <taxon>Araneae</taxon>
        <taxon>Araneomorphae</taxon>
        <taxon>Entelegynae</taxon>
        <taxon>Araneoidea</taxon>
        <taxon>Nephilidae</taxon>
        <taxon>Trichonephila</taxon>
    </lineage>
</organism>
<evidence type="ECO:0000256" key="2">
    <source>
        <dbReference type="SAM" id="MobiDB-lite"/>
    </source>
</evidence>
<dbReference type="PROSITE" id="PS00028">
    <property type="entry name" value="ZINC_FINGER_C2H2_1"/>
    <property type="match status" value="1"/>
</dbReference>
<evidence type="ECO:0000313" key="4">
    <source>
        <dbReference type="EMBL" id="GFR12002.1"/>
    </source>
</evidence>
<gene>
    <name evidence="4" type="primary">AVEN_137899_1</name>
    <name evidence="4" type="ORF">TNCT_716861</name>
</gene>
<dbReference type="AlphaFoldDB" id="A0A8X6GVK8"/>
<dbReference type="PROSITE" id="PS50157">
    <property type="entry name" value="ZINC_FINGER_C2H2_2"/>
    <property type="match status" value="1"/>
</dbReference>
<evidence type="ECO:0000259" key="3">
    <source>
        <dbReference type="PROSITE" id="PS50157"/>
    </source>
</evidence>
<keyword evidence="5" id="KW-1185">Reference proteome</keyword>
<keyword evidence="1" id="KW-0479">Metal-binding</keyword>
<reference evidence="4" key="1">
    <citation type="submission" date="2020-07" db="EMBL/GenBank/DDBJ databases">
        <title>Multicomponent nature underlies the extraordinary mechanical properties of spider dragline silk.</title>
        <authorList>
            <person name="Kono N."/>
            <person name="Nakamura H."/>
            <person name="Mori M."/>
            <person name="Yoshida Y."/>
            <person name="Ohtoshi R."/>
            <person name="Malay A.D."/>
            <person name="Moran D.A.P."/>
            <person name="Tomita M."/>
            <person name="Numata K."/>
            <person name="Arakawa K."/>
        </authorList>
    </citation>
    <scope>NUCLEOTIDE SEQUENCE</scope>
</reference>
<evidence type="ECO:0000313" key="5">
    <source>
        <dbReference type="Proteomes" id="UP000887116"/>
    </source>
</evidence>
<comment type="caution">
    <text evidence="4">The sequence shown here is derived from an EMBL/GenBank/DDBJ whole genome shotgun (WGS) entry which is preliminary data.</text>
</comment>